<dbReference type="InterPro" id="IPR037176">
    <property type="entry name" value="Osmotin/thaumatin-like_sf"/>
</dbReference>
<name>A0AAQ3KEZ9_9LILI</name>
<evidence type="ECO:0000256" key="1">
    <source>
        <dbReference type="PIRSR" id="PIRSR002703-1"/>
    </source>
</evidence>
<dbReference type="PANTHER" id="PTHR31048">
    <property type="entry name" value="OS03G0233200 PROTEIN"/>
    <property type="match status" value="1"/>
</dbReference>
<gene>
    <name evidence="2" type="ORF">Cni_G15805</name>
</gene>
<evidence type="ECO:0000313" key="2">
    <source>
        <dbReference type="EMBL" id="WOL07069.1"/>
    </source>
</evidence>
<dbReference type="CDD" id="cd09218">
    <property type="entry name" value="TLP-PA"/>
    <property type="match status" value="1"/>
</dbReference>
<dbReference type="PRINTS" id="PR00347">
    <property type="entry name" value="THAUMATIN"/>
</dbReference>
<feature type="disulfide bond" evidence="1">
    <location>
        <begin position="149"/>
        <end position="159"/>
    </location>
</feature>
<evidence type="ECO:0000313" key="3">
    <source>
        <dbReference type="Proteomes" id="UP001327560"/>
    </source>
</evidence>
<dbReference type="FunFam" id="2.60.110.10:FF:000004">
    <property type="entry name" value="THAUMATIN-LIKE PROTEIN 1"/>
    <property type="match status" value="1"/>
</dbReference>
<feature type="disulfide bond" evidence="1">
    <location>
        <begin position="50"/>
        <end position="57"/>
    </location>
</feature>
<dbReference type="Gene3D" id="2.60.110.10">
    <property type="entry name" value="Thaumatin"/>
    <property type="match status" value="1"/>
</dbReference>
<dbReference type="Proteomes" id="UP001327560">
    <property type="component" value="Chromosome 5"/>
</dbReference>
<feature type="disulfide bond" evidence="1">
    <location>
        <begin position="139"/>
        <end position="148"/>
    </location>
</feature>
<proteinExistence type="predicted"/>
<feature type="disulfide bond" evidence="1">
    <location>
        <begin position="106"/>
        <end position="189"/>
    </location>
</feature>
<feature type="disulfide bond" evidence="1">
    <location>
        <begin position="119"/>
        <end position="135"/>
    </location>
</feature>
<accession>A0AAQ3KEZ9</accession>
<feature type="disulfide bond" evidence="1">
    <location>
        <begin position="35"/>
        <end position="45"/>
    </location>
</feature>
<dbReference type="EMBL" id="CP136894">
    <property type="protein sequence ID" value="WOL07069.1"/>
    <property type="molecule type" value="Genomic_DNA"/>
</dbReference>
<keyword evidence="3" id="KW-1185">Reference proteome</keyword>
<feature type="disulfide bond" evidence="1">
    <location>
        <begin position="111"/>
        <end position="172"/>
    </location>
</feature>
<protein>
    <recommendedName>
        <fullName evidence="4">Thaumatin-like protein</fullName>
    </recommendedName>
</protein>
<dbReference type="SUPFAM" id="SSF49870">
    <property type="entry name" value="Osmotin, thaumatin-like protein"/>
    <property type="match status" value="1"/>
</dbReference>
<evidence type="ECO:0008006" key="4">
    <source>
        <dbReference type="Google" id="ProtNLM"/>
    </source>
</evidence>
<organism evidence="2 3">
    <name type="scientific">Canna indica</name>
    <name type="common">Indian-shot</name>
    <dbReference type="NCBI Taxonomy" id="4628"/>
    <lineage>
        <taxon>Eukaryota</taxon>
        <taxon>Viridiplantae</taxon>
        <taxon>Streptophyta</taxon>
        <taxon>Embryophyta</taxon>
        <taxon>Tracheophyta</taxon>
        <taxon>Spermatophyta</taxon>
        <taxon>Magnoliopsida</taxon>
        <taxon>Liliopsida</taxon>
        <taxon>Zingiberales</taxon>
        <taxon>Cannaceae</taxon>
        <taxon>Canna</taxon>
    </lineage>
</organism>
<reference evidence="2 3" key="1">
    <citation type="submission" date="2023-10" db="EMBL/GenBank/DDBJ databases">
        <title>Chromosome-scale genome assembly provides insights into flower coloration mechanisms of Canna indica.</title>
        <authorList>
            <person name="Li C."/>
        </authorList>
    </citation>
    <scope>NUCLEOTIDE SEQUENCE [LARGE SCALE GENOMIC DNA]</scope>
    <source>
        <tissue evidence="2">Flower</tissue>
    </source>
</reference>
<keyword evidence="1" id="KW-1015">Disulfide bond</keyword>
<dbReference type="SMART" id="SM00205">
    <property type="entry name" value="THN"/>
    <property type="match status" value="1"/>
</dbReference>
<dbReference type="AlphaFoldDB" id="A0AAQ3KEZ9"/>
<dbReference type="PIRSF" id="PIRSF002703">
    <property type="entry name" value="Thaumatin"/>
    <property type="match status" value="1"/>
</dbReference>
<dbReference type="PROSITE" id="PS51367">
    <property type="entry name" value="THAUMATIN_2"/>
    <property type="match status" value="1"/>
</dbReference>
<dbReference type="InterPro" id="IPR001938">
    <property type="entry name" value="Thaumatin"/>
</dbReference>
<sequence>MPQLSTTGFELATGAQQSFDVPAKWSGRVWARTNCTADSSGKLSCLTADCASSIVPCNGAGGVPPATLTEFTVQGHEGMDFFDVSNVDGFNLPVAVVPQGGSGTNCNTTACPVDINKLCPAELQKTAAGGAVVGCKSACLAFNTDEYCCRGAYGSPTTCKASQFAKVFKDACPQAYSYAYDDSTSTFTCTGANYSITFCP</sequence>
<dbReference type="Pfam" id="PF00314">
    <property type="entry name" value="Thaumatin"/>
    <property type="match status" value="1"/>
</dbReference>